<feature type="domain" description="Glucose-methanol-choline oxidoreductase N-terminal" evidence="4">
    <location>
        <begin position="36"/>
        <end position="348"/>
    </location>
</feature>
<feature type="active site" description="Proton acceptor" evidence="2">
    <location>
        <position position="574"/>
    </location>
</feature>
<evidence type="ECO:0000256" key="2">
    <source>
        <dbReference type="PIRSR" id="PIRSR000137-1"/>
    </source>
</evidence>
<proteinExistence type="inferred from homology"/>
<name>A0A6A5T7C5_9PLEO</name>
<dbReference type="GO" id="GO:0044550">
    <property type="term" value="P:secondary metabolite biosynthetic process"/>
    <property type="evidence" value="ECO:0007669"/>
    <property type="project" value="TreeGrafter"/>
</dbReference>
<evidence type="ECO:0000256" key="3">
    <source>
        <dbReference type="SAM" id="SignalP"/>
    </source>
</evidence>
<dbReference type="SUPFAM" id="SSF51905">
    <property type="entry name" value="FAD/NAD(P)-binding domain"/>
    <property type="match status" value="1"/>
</dbReference>
<dbReference type="PIRSF" id="PIRSF000137">
    <property type="entry name" value="Alcohol_oxidase"/>
    <property type="match status" value="1"/>
</dbReference>
<dbReference type="Pfam" id="PF05199">
    <property type="entry name" value="GMC_oxred_C"/>
    <property type="match status" value="1"/>
</dbReference>
<comment type="similarity">
    <text evidence="1">Belongs to the GMC oxidoreductase family.</text>
</comment>
<evidence type="ECO:0000256" key="1">
    <source>
        <dbReference type="ARBA" id="ARBA00010790"/>
    </source>
</evidence>
<dbReference type="PANTHER" id="PTHR11552">
    <property type="entry name" value="GLUCOSE-METHANOL-CHOLINE GMC OXIDOREDUCTASE"/>
    <property type="match status" value="1"/>
</dbReference>
<dbReference type="InterPro" id="IPR012132">
    <property type="entry name" value="GMC_OxRdtase"/>
</dbReference>
<evidence type="ECO:0000313" key="6">
    <source>
        <dbReference type="EMBL" id="KAF1948845.1"/>
    </source>
</evidence>
<evidence type="ECO:0000313" key="7">
    <source>
        <dbReference type="Proteomes" id="UP000800035"/>
    </source>
</evidence>
<keyword evidence="7" id="KW-1185">Reference proteome</keyword>
<dbReference type="InterPro" id="IPR036188">
    <property type="entry name" value="FAD/NAD-bd_sf"/>
</dbReference>
<feature type="signal peptide" evidence="3">
    <location>
        <begin position="1"/>
        <end position="19"/>
    </location>
</feature>
<dbReference type="Pfam" id="PF00732">
    <property type="entry name" value="GMC_oxred_N"/>
    <property type="match status" value="1"/>
</dbReference>
<dbReference type="InterPro" id="IPR007867">
    <property type="entry name" value="GMC_OxRtase_C"/>
</dbReference>
<reference evidence="6" key="1">
    <citation type="journal article" date="2020" name="Stud. Mycol.">
        <title>101 Dothideomycetes genomes: a test case for predicting lifestyles and emergence of pathogens.</title>
        <authorList>
            <person name="Haridas S."/>
            <person name="Albert R."/>
            <person name="Binder M."/>
            <person name="Bloem J."/>
            <person name="Labutti K."/>
            <person name="Salamov A."/>
            <person name="Andreopoulos B."/>
            <person name="Baker S."/>
            <person name="Barry K."/>
            <person name="Bills G."/>
            <person name="Bluhm B."/>
            <person name="Cannon C."/>
            <person name="Castanera R."/>
            <person name="Culley D."/>
            <person name="Daum C."/>
            <person name="Ezra D."/>
            <person name="Gonzalez J."/>
            <person name="Henrissat B."/>
            <person name="Kuo A."/>
            <person name="Liang C."/>
            <person name="Lipzen A."/>
            <person name="Lutzoni F."/>
            <person name="Magnuson J."/>
            <person name="Mondo S."/>
            <person name="Nolan M."/>
            <person name="Ohm R."/>
            <person name="Pangilinan J."/>
            <person name="Park H.-J."/>
            <person name="Ramirez L."/>
            <person name="Alfaro M."/>
            <person name="Sun H."/>
            <person name="Tritt A."/>
            <person name="Yoshinaga Y."/>
            <person name="Zwiers L.-H."/>
            <person name="Turgeon B."/>
            <person name="Goodwin S."/>
            <person name="Spatafora J."/>
            <person name="Crous P."/>
            <person name="Grigoriev I."/>
        </authorList>
    </citation>
    <scope>NUCLEOTIDE SEQUENCE</scope>
    <source>
        <strain evidence="6">CBS 675.92</strain>
    </source>
</reference>
<dbReference type="GO" id="GO:0016614">
    <property type="term" value="F:oxidoreductase activity, acting on CH-OH group of donors"/>
    <property type="evidence" value="ECO:0007669"/>
    <property type="project" value="InterPro"/>
</dbReference>
<evidence type="ECO:0000259" key="4">
    <source>
        <dbReference type="Pfam" id="PF00732"/>
    </source>
</evidence>
<dbReference type="Proteomes" id="UP000800035">
    <property type="component" value="Unassembled WGS sequence"/>
</dbReference>
<keyword evidence="3" id="KW-0732">Signal</keyword>
<gene>
    <name evidence="6" type="ORF">CC80DRAFT_555948</name>
</gene>
<dbReference type="SUPFAM" id="SSF54373">
    <property type="entry name" value="FAD-linked reductases, C-terminal domain"/>
    <property type="match status" value="1"/>
</dbReference>
<feature type="active site" description="Proton donor" evidence="2">
    <location>
        <position position="530"/>
    </location>
</feature>
<protein>
    <submittedName>
        <fullName evidence="6">Oxidoreductase</fullName>
    </submittedName>
</protein>
<dbReference type="EMBL" id="ML977047">
    <property type="protein sequence ID" value="KAF1948845.1"/>
    <property type="molecule type" value="Genomic_DNA"/>
</dbReference>
<evidence type="ECO:0000259" key="5">
    <source>
        <dbReference type="Pfam" id="PF05199"/>
    </source>
</evidence>
<dbReference type="Gene3D" id="3.30.560.10">
    <property type="entry name" value="Glucose Oxidase, domain 3"/>
    <property type="match status" value="1"/>
</dbReference>
<dbReference type="PANTHER" id="PTHR11552:SF228">
    <property type="entry name" value="GLUCOSE-METHANOL-CHOLINE OXIDOREDUCTASE N-TERMINAL DOMAIN-CONTAINING PROTEIN"/>
    <property type="match status" value="1"/>
</dbReference>
<sequence>MRGLNMSILFELLLPAASSQCAAPYDLVAQPSNQTFDYVIVGGGLAGLTVAARLAEDPTVTVGVIEAGDFYDKLNGNRSKVPGYGAQVSTPAVDWNLTSIPQPQLNGRNTTYRAARCVAGGTAINLLAYHRSTAGAYDRWASLVGDESFQFKNFLPWMRKSIQFTPANTSIRAKNATVPDAKKESYDAAGGPVQVTFANWANPVASYAQAAWKALGLNTLQDLTSGTLLGNQYTPVTQKASDQSRSTSESFLDYGVDSGRENLFLFPKSTASRVTFDAQQNARSIIAHSNGLVFELKARREVILAAGVMHTPQLLLLSGIGPSATLTKFNIPIVKDLPGVGKNLNDHPIFQVAYEASAVTGSSLLDPLAADAAAEEYVSQHTGILTHNMADHFAWGKPPPAEFSPHTNKELAQLPSDWPHYEVVVANIGWAPGNFAEGVVMLQATTSRGSVSISSSNITDPPLLDVQTLSTSTDRELVIGAFKLVRQLFNTTSLREITGADVRPGIGVGTSWTDDEILDWLRRNMSPGSHGCCTAAMGNASERDAVVDTEGRVWGVKGLRVVDASALPFLPPGHPVSTLYGLAEKFANDIKVRRQT</sequence>
<dbReference type="AlphaFoldDB" id="A0A6A5T7C5"/>
<feature type="domain" description="Glucose-methanol-choline oxidoreductase C-terminal" evidence="5">
    <location>
        <begin position="446"/>
        <end position="583"/>
    </location>
</feature>
<accession>A0A6A5T7C5</accession>
<dbReference type="InterPro" id="IPR000172">
    <property type="entry name" value="GMC_OxRdtase_N"/>
</dbReference>
<dbReference type="OrthoDB" id="269227at2759"/>
<dbReference type="GO" id="GO:0050660">
    <property type="term" value="F:flavin adenine dinucleotide binding"/>
    <property type="evidence" value="ECO:0007669"/>
    <property type="project" value="InterPro"/>
</dbReference>
<dbReference type="Gene3D" id="3.50.50.60">
    <property type="entry name" value="FAD/NAD(P)-binding domain"/>
    <property type="match status" value="1"/>
</dbReference>
<organism evidence="6 7">
    <name type="scientific">Byssothecium circinans</name>
    <dbReference type="NCBI Taxonomy" id="147558"/>
    <lineage>
        <taxon>Eukaryota</taxon>
        <taxon>Fungi</taxon>
        <taxon>Dikarya</taxon>
        <taxon>Ascomycota</taxon>
        <taxon>Pezizomycotina</taxon>
        <taxon>Dothideomycetes</taxon>
        <taxon>Pleosporomycetidae</taxon>
        <taxon>Pleosporales</taxon>
        <taxon>Massarineae</taxon>
        <taxon>Massarinaceae</taxon>
        <taxon>Byssothecium</taxon>
    </lineage>
</organism>
<feature type="chain" id="PRO_5025446902" evidence="3">
    <location>
        <begin position="20"/>
        <end position="596"/>
    </location>
</feature>